<proteinExistence type="predicted"/>
<reference evidence="1 2" key="1">
    <citation type="submission" date="2023-04" db="EMBL/GenBank/DDBJ databases">
        <title>Spirochaete genome identified in red abalone sample constitutes a novel genus.</title>
        <authorList>
            <person name="Sharma S.P."/>
            <person name="Purcell C.M."/>
            <person name="Hyde J.R."/>
            <person name="Severin A.J."/>
        </authorList>
    </citation>
    <scope>NUCLEOTIDE SEQUENCE [LARGE SCALE GENOMIC DNA]</scope>
    <source>
        <strain evidence="1 2">SP-2023</strain>
    </source>
</reference>
<dbReference type="Proteomes" id="UP001228690">
    <property type="component" value="Chromosome"/>
</dbReference>
<gene>
    <name evidence="1" type="ORF">P0082_01515</name>
</gene>
<organism evidence="1 2">
    <name type="scientific">Candidatus Haliotispira prima</name>
    <dbReference type="NCBI Taxonomy" id="3034016"/>
    <lineage>
        <taxon>Bacteria</taxon>
        <taxon>Pseudomonadati</taxon>
        <taxon>Spirochaetota</taxon>
        <taxon>Spirochaetia</taxon>
        <taxon>Spirochaetales</taxon>
        <taxon>Spirochaetaceae</taxon>
        <taxon>Candidatus Haliotispira</taxon>
    </lineage>
</organism>
<accession>A0ABY8ML79</accession>
<keyword evidence="2" id="KW-1185">Reference proteome</keyword>
<name>A0ABY8ML79_9SPIO</name>
<dbReference type="RefSeq" id="WP_326927749.1">
    <property type="nucleotide sequence ID" value="NZ_CP123443.1"/>
</dbReference>
<dbReference type="EMBL" id="CP123443">
    <property type="protein sequence ID" value="WGK69564.1"/>
    <property type="molecule type" value="Genomic_DNA"/>
</dbReference>
<evidence type="ECO:0000313" key="2">
    <source>
        <dbReference type="Proteomes" id="UP001228690"/>
    </source>
</evidence>
<evidence type="ECO:0008006" key="3">
    <source>
        <dbReference type="Google" id="ProtNLM"/>
    </source>
</evidence>
<evidence type="ECO:0000313" key="1">
    <source>
        <dbReference type="EMBL" id="WGK69564.1"/>
    </source>
</evidence>
<sequence length="228" mass="24842">MIWSQCFRKKPILAFGLASLLMVFGQAGLWAQSLGGGLMYSSYLPFTSLYNVLETKNTSIDFTSLSPNFQLEKGSVMHYAPGGAISSAYAVKGVLMSFDIGIMGGAGPDNIIPDFPIRPFISLGTSYKFLDTPILGLYGTVSLYFDFGYGVGENSYKFSHLLTLLRVGTGISLKILPKLEIFAQAQLGIGLQVEKISLESINGNEIYSGTYLMVPVALFPEMGLRIWL</sequence>
<protein>
    <recommendedName>
        <fullName evidence="3">Outer membrane protein beta-barrel domain-containing protein</fullName>
    </recommendedName>
</protein>